<organism evidence="1 2">
    <name type="scientific">Flavobacterium crocinum</name>
    <dbReference type="NCBI Taxonomy" id="2183896"/>
    <lineage>
        <taxon>Bacteria</taxon>
        <taxon>Pseudomonadati</taxon>
        <taxon>Bacteroidota</taxon>
        <taxon>Flavobacteriia</taxon>
        <taxon>Flavobacteriales</taxon>
        <taxon>Flavobacteriaceae</taxon>
        <taxon>Flavobacterium</taxon>
    </lineage>
</organism>
<keyword evidence="2" id="KW-1185">Reference proteome</keyword>
<gene>
    <name evidence="1" type="ORF">HYN56_13310</name>
</gene>
<protein>
    <submittedName>
        <fullName evidence="1">Addiction module toxin RelE</fullName>
    </submittedName>
</protein>
<dbReference type="OrthoDB" id="573082at2"/>
<name>A0A2S1YM49_9FLAO</name>
<reference evidence="1 2" key="1">
    <citation type="submission" date="2018-05" db="EMBL/GenBank/DDBJ databases">
        <title>Genome sequencing of Flavobacterium sp. HYN0056.</title>
        <authorList>
            <person name="Yi H."/>
            <person name="Baek C."/>
        </authorList>
    </citation>
    <scope>NUCLEOTIDE SEQUENCE [LARGE SCALE GENOMIC DNA]</scope>
    <source>
        <strain evidence="1 2">HYN0056</strain>
    </source>
</reference>
<proteinExistence type="predicted"/>
<accession>A0A2S1YM49</accession>
<dbReference type="KEGG" id="fcr:HYN56_13310"/>
<dbReference type="Pfam" id="PF05973">
    <property type="entry name" value="Gp49"/>
    <property type="match status" value="1"/>
</dbReference>
<dbReference type="InterPro" id="IPR009241">
    <property type="entry name" value="HigB-like"/>
</dbReference>
<dbReference type="AlphaFoldDB" id="A0A2S1YM49"/>
<sequence length="114" mass="13936">MDKNFDIIFLEEAFNFLKKLKPQHSEKIIYNIRKSQTKNDPELFKKLNDEIWEFRTLYQGNQYRLLSFWDKTNSQNTLVISTHGFIKKQIKVPDNEIERAKNIRFNYFKEKDKN</sequence>
<evidence type="ECO:0000313" key="1">
    <source>
        <dbReference type="EMBL" id="AWK05159.1"/>
    </source>
</evidence>
<dbReference type="Proteomes" id="UP000245250">
    <property type="component" value="Chromosome"/>
</dbReference>
<dbReference type="EMBL" id="CP029255">
    <property type="protein sequence ID" value="AWK05159.1"/>
    <property type="molecule type" value="Genomic_DNA"/>
</dbReference>
<evidence type="ECO:0000313" key="2">
    <source>
        <dbReference type="Proteomes" id="UP000245250"/>
    </source>
</evidence>